<comment type="caution">
    <text evidence="1">The sequence shown here is derived from an EMBL/GenBank/DDBJ whole genome shotgun (WGS) entry which is preliminary data.</text>
</comment>
<gene>
    <name evidence="1" type="ORF">MHI_LOCUS578958</name>
</gene>
<dbReference type="EMBL" id="CAJDYZ010008551">
    <property type="protein sequence ID" value="CAD1475499.1"/>
    <property type="molecule type" value="Genomic_DNA"/>
</dbReference>
<evidence type="ECO:0000313" key="2">
    <source>
        <dbReference type="Proteomes" id="UP000752696"/>
    </source>
</evidence>
<keyword evidence="2" id="KW-1185">Reference proteome</keyword>
<name>A0A6V7H7V5_9HYME</name>
<feature type="non-terminal residue" evidence="1">
    <location>
        <position position="36"/>
    </location>
</feature>
<organism evidence="1 2">
    <name type="scientific">Heterotrigona itama</name>
    <dbReference type="NCBI Taxonomy" id="395501"/>
    <lineage>
        <taxon>Eukaryota</taxon>
        <taxon>Metazoa</taxon>
        <taxon>Ecdysozoa</taxon>
        <taxon>Arthropoda</taxon>
        <taxon>Hexapoda</taxon>
        <taxon>Insecta</taxon>
        <taxon>Pterygota</taxon>
        <taxon>Neoptera</taxon>
        <taxon>Endopterygota</taxon>
        <taxon>Hymenoptera</taxon>
        <taxon>Apocrita</taxon>
        <taxon>Aculeata</taxon>
        <taxon>Apoidea</taxon>
        <taxon>Anthophila</taxon>
        <taxon>Apidae</taxon>
        <taxon>Heterotrigona</taxon>
    </lineage>
</organism>
<protein>
    <submittedName>
        <fullName evidence="1">Uncharacterized protein</fullName>
    </submittedName>
</protein>
<reference evidence="1" key="1">
    <citation type="submission" date="2020-07" db="EMBL/GenBank/DDBJ databases">
        <authorList>
            <person name="Nazaruddin N."/>
        </authorList>
    </citation>
    <scope>NUCLEOTIDE SEQUENCE</scope>
</reference>
<dbReference type="Proteomes" id="UP000752696">
    <property type="component" value="Unassembled WGS sequence"/>
</dbReference>
<dbReference type="AlphaFoldDB" id="A0A6V7H7V5"/>
<accession>A0A6V7H7V5</accession>
<evidence type="ECO:0000313" key="1">
    <source>
        <dbReference type="EMBL" id="CAD1475499.1"/>
    </source>
</evidence>
<proteinExistence type="predicted"/>
<sequence length="36" mass="4415">MELYCKYKIMHFRKRSDIENAIIASMNIDFMSYNHT</sequence>